<feature type="transmembrane region" description="Helical" evidence="3">
    <location>
        <begin position="143"/>
        <end position="168"/>
    </location>
</feature>
<feature type="transmembrane region" description="Helical" evidence="3">
    <location>
        <begin position="109"/>
        <end position="131"/>
    </location>
</feature>
<evidence type="ECO:0000313" key="4">
    <source>
        <dbReference type="EMBL" id="OTN75267.1"/>
    </source>
</evidence>
<reference evidence="4 5" key="1">
    <citation type="submission" date="2017-05" db="EMBL/GenBank/DDBJ databases">
        <title>The Genome Sequence of Enterococcus sp. 8G7_MSG3316.</title>
        <authorList>
            <consortium name="The Broad Institute Genomics Platform"/>
            <consortium name="The Broad Institute Genomic Center for Infectious Diseases"/>
            <person name="Earl A."/>
            <person name="Manson A."/>
            <person name="Schwartman J."/>
            <person name="Gilmore M."/>
            <person name="Abouelleil A."/>
            <person name="Cao P."/>
            <person name="Chapman S."/>
            <person name="Cusick C."/>
            <person name="Shea T."/>
            <person name="Young S."/>
            <person name="Neafsey D."/>
            <person name="Nusbaum C."/>
            <person name="Birren B."/>
        </authorList>
    </citation>
    <scope>NUCLEOTIDE SEQUENCE [LARGE SCALE GENOMIC DNA]</scope>
    <source>
        <strain evidence="4 5">8G7_MSG3316</strain>
    </source>
</reference>
<proteinExistence type="inferred from homology"/>
<name>A0A242A2K0_9ENTE</name>
<dbReference type="AlphaFoldDB" id="A0A242A2K0"/>
<dbReference type="Gene3D" id="1.10.1760.20">
    <property type="match status" value="1"/>
</dbReference>
<keyword evidence="3" id="KW-0812">Transmembrane</keyword>
<dbReference type="InterPro" id="IPR003784">
    <property type="entry name" value="BioY"/>
</dbReference>
<evidence type="ECO:0000256" key="3">
    <source>
        <dbReference type="SAM" id="Phobius"/>
    </source>
</evidence>
<keyword evidence="2 3" id="KW-0472">Membrane</keyword>
<organism evidence="4 5">
    <name type="scientific">Candidatus Enterococcus testudinis</name>
    <dbReference type="NCBI Taxonomy" id="1834191"/>
    <lineage>
        <taxon>Bacteria</taxon>
        <taxon>Bacillati</taxon>
        <taxon>Bacillota</taxon>
        <taxon>Bacilli</taxon>
        <taxon>Lactobacillales</taxon>
        <taxon>Enterococcaceae</taxon>
        <taxon>Enterococcus</taxon>
    </lineage>
</organism>
<keyword evidence="5" id="KW-1185">Reference proteome</keyword>
<dbReference type="STRING" id="1834191.A5886_000337"/>
<dbReference type="Pfam" id="PF02632">
    <property type="entry name" value="BioY"/>
    <property type="match status" value="1"/>
</dbReference>
<keyword evidence="3" id="KW-1133">Transmembrane helix</keyword>
<dbReference type="PANTHER" id="PTHR34295">
    <property type="entry name" value="BIOTIN TRANSPORTER BIOY"/>
    <property type="match status" value="1"/>
</dbReference>
<comment type="subcellular location">
    <subcellularLocation>
        <location evidence="2">Cell membrane</location>
        <topology evidence="2">Multi-pass membrane protein</topology>
    </subcellularLocation>
</comment>
<dbReference type="PANTHER" id="PTHR34295:SF1">
    <property type="entry name" value="BIOTIN TRANSPORTER BIOY"/>
    <property type="match status" value="1"/>
</dbReference>
<evidence type="ECO:0000313" key="5">
    <source>
        <dbReference type="Proteomes" id="UP000195043"/>
    </source>
</evidence>
<feature type="transmembrane region" description="Helical" evidence="3">
    <location>
        <begin position="38"/>
        <end position="71"/>
    </location>
</feature>
<dbReference type="OrthoDB" id="9803495at2"/>
<dbReference type="PIRSF" id="PIRSF016661">
    <property type="entry name" value="BioY"/>
    <property type="match status" value="1"/>
</dbReference>
<accession>A0A242A2K0</accession>
<sequence length="179" mass="18891">MKLTLREQIQAALFAIIIAGLSQLTIPLGLIPLTGQTFAVGLAVTFLGMRTGTMAIIIYLLLGLIGLPVFAGFTSGIGILLGPTGGYLVGFIFNGLLTGAMMSYKPTNYWWGIIANIAGALATLAFGTLWLKWSAGMTWSAAFNGGFVLFILPGIIKAVAAAVLGIFLRKRLGRRLALN</sequence>
<gene>
    <name evidence="4" type="ORF">A5886_000337</name>
</gene>
<keyword evidence="2" id="KW-0813">Transport</keyword>
<feature type="transmembrane region" description="Helical" evidence="3">
    <location>
        <begin position="77"/>
        <end position="97"/>
    </location>
</feature>
<keyword evidence="2" id="KW-1003">Cell membrane</keyword>
<dbReference type="EMBL" id="NGKU01000001">
    <property type="protein sequence ID" value="OTN75267.1"/>
    <property type="molecule type" value="Genomic_DNA"/>
</dbReference>
<dbReference type="GO" id="GO:0015225">
    <property type="term" value="F:biotin transmembrane transporter activity"/>
    <property type="evidence" value="ECO:0007669"/>
    <property type="project" value="UniProtKB-UniRule"/>
</dbReference>
<dbReference type="GO" id="GO:0005886">
    <property type="term" value="C:plasma membrane"/>
    <property type="evidence" value="ECO:0007669"/>
    <property type="project" value="UniProtKB-SubCell"/>
</dbReference>
<feature type="transmembrane region" description="Helical" evidence="3">
    <location>
        <begin position="12"/>
        <end position="31"/>
    </location>
</feature>
<protein>
    <recommendedName>
        <fullName evidence="2">Biotin transporter</fullName>
    </recommendedName>
</protein>
<evidence type="ECO:0000256" key="1">
    <source>
        <dbReference type="ARBA" id="ARBA00010692"/>
    </source>
</evidence>
<evidence type="ECO:0000256" key="2">
    <source>
        <dbReference type="PIRNR" id="PIRNR016661"/>
    </source>
</evidence>
<comment type="similarity">
    <text evidence="1 2">Belongs to the BioY family.</text>
</comment>
<dbReference type="RefSeq" id="WP_086273337.1">
    <property type="nucleotide sequence ID" value="NZ_NGKU01000001.1"/>
</dbReference>
<dbReference type="Proteomes" id="UP000195043">
    <property type="component" value="Unassembled WGS sequence"/>
</dbReference>
<comment type="caution">
    <text evidence="4">The sequence shown here is derived from an EMBL/GenBank/DDBJ whole genome shotgun (WGS) entry which is preliminary data.</text>
</comment>